<gene>
    <name evidence="2" type="ORF">ABEG18_06705</name>
</gene>
<dbReference type="Pfam" id="PF13946">
    <property type="entry name" value="DUF4214"/>
    <property type="match status" value="1"/>
</dbReference>
<feature type="domain" description="DUF4214" evidence="1">
    <location>
        <begin position="359"/>
        <end position="428"/>
    </location>
</feature>
<sequence length="445" mass="45326">MSNITIRSDFGDSDALALALSGAGSGDYGSLNARLSTLVGGGLGAYVGFLTERTAQHGVEGGYVDASTLEIRTPSFVLDAHGALGDNGSTVEVIRILNKADGSLITFTGRFAFASLPFNQGPSSSHFDEIAVATQATAPGLAATVFSVQMSADLASGGLSGSISGYREISDLSAGPVGIGANYHLAAGLRWDGATTQVGAAAITGAEFYTLDKAAGSVRDVVAVAGLNLDASQVDAPHLADLAVQGVDVIVPHGTKPIDLDAGPGTDFVALPGASGDYVIAHTGTELTLHSKAGALGDQHYDHVERLVFSDQMIAFDADGHAGQAFRVYQAAFNRTPDKAGLSYWVAQMDHGASLGQVAQGFSASSEFRAIHGTAPTAEGLVNGFYQNVLGRAPEKAGFDYWVGALHAGSSSGAVLASISESAENVALVAPKIANGVALDLAPFL</sequence>
<reference evidence="2" key="1">
    <citation type="submission" date="2024-05" db="EMBL/GenBank/DDBJ databases">
        <authorList>
            <person name="Kim S."/>
            <person name="Heo J."/>
            <person name="Choi H."/>
            <person name="Choi Y."/>
            <person name="Kwon S.-W."/>
            <person name="Kim Y."/>
        </authorList>
    </citation>
    <scope>NUCLEOTIDE SEQUENCE</scope>
    <source>
        <strain evidence="2">KACC 23698</strain>
    </source>
</reference>
<evidence type="ECO:0000259" key="1">
    <source>
        <dbReference type="Pfam" id="PF13946"/>
    </source>
</evidence>
<accession>A0AAU7JJJ2</accession>
<protein>
    <submittedName>
        <fullName evidence="2">DUF4214 domain-containing protein</fullName>
    </submittedName>
</protein>
<evidence type="ECO:0000313" key="2">
    <source>
        <dbReference type="EMBL" id="XBO40451.1"/>
    </source>
</evidence>
<dbReference type="InterPro" id="IPR025282">
    <property type="entry name" value="DUF4214"/>
</dbReference>
<proteinExistence type="predicted"/>
<dbReference type="RefSeq" id="WP_406857311.1">
    <property type="nucleotide sequence ID" value="NZ_CP157484.1"/>
</dbReference>
<organism evidence="2">
    <name type="scientific">Alsobacter sp. KACC 23698</name>
    <dbReference type="NCBI Taxonomy" id="3149229"/>
    <lineage>
        <taxon>Bacteria</taxon>
        <taxon>Pseudomonadati</taxon>
        <taxon>Pseudomonadota</taxon>
        <taxon>Alphaproteobacteria</taxon>
        <taxon>Hyphomicrobiales</taxon>
        <taxon>Alsobacteraceae</taxon>
        <taxon>Alsobacter</taxon>
    </lineage>
</organism>
<dbReference type="EMBL" id="CP157484">
    <property type="protein sequence ID" value="XBO40451.1"/>
    <property type="molecule type" value="Genomic_DNA"/>
</dbReference>
<name>A0AAU7JJJ2_9HYPH</name>
<dbReference type="Gene3D" id="1.10.3130.20">
    <property type="entry name" value="Phycobilisome linker domain"/>
    <property type="match status" value="1"/>
</dbReference>
<dbReference type="AlphaFoldDB" id="A0AAU7JJJ2"/>
<dbReference type="InterPro" id="IPR038255">
    <property type="entry name" value="PBS_linker_sf"/>
</dbReference>